<keyword evidence="1" id="KW-0678">Repressor</keyword>
<dbReference type="AlphaFoldDB" id="A0A074MC41"/>
<evidence type="ECO:0000256" key="4">
    <source>
        <dbReference type="ARBA" id="ARBA00023163"/>
    </source>
</evidence>
<accession>A0A074MC41</accession>
<dbReference type="InterPro" id="IPR009061">
    <property type="entry name" value="DNA-bd_dom_put_sf"/>
</dbReference>
<evidence type="ECO:0000256" key="3">
    <source>
        <dbReference type="ARBA" id="ARBA00023125"/>
    </source>
</evidence>
<dbReference type="Proteomes" id="UP000027931">
    <property type="component" value="Unassembled WGS sequence"/>
</dbReference>
<gene>
    <name evidence="6" type="ORF">EL26_09595</name>
</gene>
<dbReference type="PANTHER" id="PTHR30204:SF65">
    <property type="entry name" value="HTH-TYPE TRANSCRIPTIONAL REGULATOR TNRA"/>
    <property type="match status" value="1"/>
</dbReference>
<dbReference type="PROSITE" id="PS50937">
    <property type="entry name" value="HTH_MERR_2"/>
    <property type="match status" value="1"/>
</dbReference>
<dbReference type="STRING" id="1157490.EL26_09595"/>
<sequence>MNDEIRRNLALFPIGIVQKLTDLSARQIRYYEQHMLVCPARTEGNQRLFSFNDVERLLEIKKLIEQGLNIAGIKTVLGTAKTTSELLPVSEKEQAKMVKEVKKDLSDRELRDLLKKEILHRPGRNGVHSNTFNAGDLSRFFH</sequence>
<proteinExistence type="predicted"/>
<evidence type="ECO:0000256" key="1">
    <source>
        <dbReference type="ARBA" id="ARBA00022491"/>
    </source>
</evidence>
<dbReference type="Pfam" id="PF13411">
    <property type="entry name" value="MerR_1"/>
    <property type="match status" value="1"/>
</dbReference>
<dbReference type="GO" id="GO:0003677">
    <property type="term" value="F:DNA binding"/>
    <property type="evidence" value="ECO:0007669"/>
    <property type="project" value="UniProtKB-KW"/>
</dbReference>
<dbReference type="eggNOG" id="COG0789">
    <property type="taxonomic scope" value="Bacteria"/>
</dbReference>
<evidence type="ECO:0000256" key="2">
    <source>
        <dbReference type="ARBA" id="ARBA00023015"/>
    </source>
</evidence>
<organism evidence="6 7">
    <name type="scientific">Tumebacillus flagellatus</name>
    <dbReference type="NCBI Taxonomy" id="1157490"/>
    <lineage>
        <taxon>Bacteria</taxon>
        <taxon>Bacillati</taxon>
        <taxon>Bacillota</taxon>
        <taxon>Bacilli</taxon>
        <taxon>Bacillales</taxon>
        <taxon>Alicyclobacillaceae</taxon>
        <taxon>Tumebacillus</taxon>
    </lineage>
</organism>
<keyword evidence="2" id="KW-0805">Transcription regulation</keyword>
<reference evidence="6 7" key="1">
    <citation type="journal article" date="2013" name="Int. J. Syst. Evol. Microbiol.">
        <title>Tumebacillus flagellatus sp. nov., an alpha-amylase/pullulanase-producing bacterium isolated from cassava wastewater.</title>
        <authorList>
            <person name="Wang Q."/>
            <person name="Xie N."/>
            <person name="Qin Y."/>
            <person name="Shen N."/>
            <person name="Zhu J."/>
            <person name="Mi H."/>
            <person name="Huang R."/>
        </authorList>
    </citation>
    <scope>NUCLEOTIDE SEQUENCE [LARGE SCALE GENOMIC DNA]</scope>
    <source>
        <strain evidence="6 7">GST4</strain>
    </source>
</reference>
<dbReference type="RefSeq" id="WP_038087195.1">
    <property type="nucleotide sequence ID" value="NZ_JMIR01000011.1"/>
</dbReference>
<dbReference type="OrthoDB" id="9806513at2"/>
<name>A0A074MC41_9BACL</name>
<evidence type="ECO:0000313" key="7">
    <source>
        <dbReference type="Proteomes" id="UP000027931"/>
    </source>
</evidence>
<dbReference type="PANTHER" id="PTHR30204">
    <property type="entry name" value="REDOX-CYCLING DRUG-SENSING TRANSCRIPTIONAL ACTIVATOR SOXR"/>
    <property type="match status" value="1"/>
</dbReference>
<comment type="caution">
    <text evidence="6">The sequence shown here is derived from an EMBL/GenBank/DDBJ whole genome shotgun (WGS) entry which is preliminary data.</text>
</comment>
<dbReference type="InterPro" id="IPR000551">
    <property type="entry name" value="MerR-type_HTH_dom"/>
</dbReference>
<keyword evidence="4" id="KW-0804">Transcription</keyword>
<dbReference type="CDD" id="cd01105">
    <property type="entry name" value="HTH_GlnR-like"/>
    <property type="match status" value="1"/>
</dbReference>
<dbReference type="GO" id="GO:0003700">
    <property type="term" value="F:DNA-binding transcription factor activity"/>
    <property type="evidence" value="ECO:0007669"/>
    <property type="project" value="InterPro"/>
</dbReference>
<protein>
    <recommendedName>
        <fullName evidence="5">HTH merR-type domain-containing protein</fullName>
    </recommendedName>
</protein>
<evidence type="ECO:0000313" key="6">
    <source>
        <dbReference type="EMBL" id="KEO83462.1"/>
    </source>
</evidence>
<keyword evidence="3" id="KW-0238">DNA-binding</keyword>
<evidence type="ECO:0000259" key="5">
    <source>
        <dbReference type="PROSITE" id="PS50937"/>
    </source>
</evidence>
<keyword evidence="7" id="KW-1185">Reference proteome</keyword>
<dbReference type="Gene3D" id="1.10.1660.10">
    <property type="match status" value="1"/>
</dbReference>
<feature type="domain" description="HTH merR-type" evidence="5">
    <location>
        <begin position="11"/>
        <end position="79"/>
    </location>
</feature>
<dbReference type="SMART" id="SM00422">
    <property type="entry name" value="HTH_MERR"/>
    <property type="match status" value="1"/>
</dbReference>
<dbReference type="InterPro" id="IPR047057">
    <property type="entry name" value="MerR_fam"/>
</dbReference>
<dbReference type="SUPFAM" id="SSF46955">
    <property type="entry name" value="Putative DNA-binding domain"/>
    <property type="match status" value="1"/>
</dbReference>
<dbReference type="EMBL" id="JMIR01000011">
    <property type="protein sequence ID" value="KEO83462.1"/>
    <property type="molecule type" value="Genomic_DNA"/>
</dbReference>